<gene>
    <name evidence="2" type="ORF">BT96DRAFT_1003781</name>
</gene>
<dbReference type="InterPro" id="IPR045209">
    <property type="entry name" value="Rrp5"/>
</dbReference>
<dbReference type="PANTHER" id="PTHR23270:SF10">
    <property type="entry name" value="PROTEIN RRP5 HOMOLOG"/>
    <property type="match status" value="1"/>
</dbReference>
<keyword evidence="3" id="KW-1185">Reference proteome</keyword>
<name>A0A6A4GTY7_9AGAR</name>
<feature type="compositionally biased region" description="Basic residues" evidence="1">
    <location>
        <begin position="81"/>
        <end position="90"/>
    </location>
</feature>
<dbReference type="OrthoDB" id="3267248at2759"/>
<protein>
    <submittedName>
        <fullName evidence="2">Uncharacterized protein</fullName>
    </submittedName>
</protein>
<organism evidence="2 3">
    <name type="scientific">Gymnopus androsaceus JB14</name>
    <dbReference type="NCBI Taxonomy" id="1447944"/>
    <lineage>
        <taxon>Eukaryota</taxon>
        <taxon>Fungi</taxon>
        <taxon>Dikarya</taxon>
        <taxon>Basidiomycota</taxon>
        <taxon>Agaricomycotina</taxon>
        <taxon>Agaricomycetes</taxon>
        <taxon>Agaricomycetidae</taxon>
        <taxon>Agaricales</taxon>
        <taxon>Marasmiineae</taxon>
        <taxon>Omphalotaceae</taxon>
        <taxon>Gymnopus</taxon>
    </lineage>
</organism>
<dbReference type="GO" id="GO:0032040">
    <property type="term" value="C:small-subunit processome"/>
    <property type="evidence" value="ECO:0007669"/>
    <property type="project" value="TreeGrafter"/>
</dbReference>
<proteinExistence type="predicted"/>
<dbReference type="EMBL" id="ML769722">
    <property type="protein sequence ID" value="KAE9388873.1"/>
    <property type="molecule type" value="Genomic_DNA"/>
</dbReference>
<dbReference type="Proteomes" id="UP000799118">
    <property type="component" value="Unassembled WGS sequence"/>
</dbReference>
<accession>A0A6A4GTY7</accession>
<feature type="region of interest" description="Disordered" evidence="1">
    <location>
        <begin position="79"/>
        <end position="105"/>
    </location>
</feature>
<evidence type="ECO:0000313" key="2">
    <source>
        <dbReference type="EMBL" id="KAE9388873.1"/>
    </source>
</evidence>
<dbReference type="AlphaFoldDB" id="A0A6A4GTY7"/>
<dbReference type="GO" id="GO:0003723">
    <property type="term" value="F:RNA binding"/>
    <property type="evidence" value="ECO:0007669"/>
    <property type="project" value="TreeGrafter"/>
</dbReference>
<dbReference type="GO" id="GO:0006364">
    <property type="term" value="P:rRNA processing"/>
    <property type="evidence" value="ECO:0007669"/>
    <property type="project" value="InterPro"/>
</dbReference>
<evidence type="ECO:0000256" key="1">
    <source>
        <dbReference type="SAM" id="MobiDB-lite"/>
    </source>
</evidence>
<reference evidence="2" key="1">
    <citation type="journal article" date="2019" name="Environ. Microbiol.">
        <title>Fungal ecological strategies reflected in gene transcription - a case study of two litter decomposers.</title>
        <authorList>
            <person name="Barbi F."/>
            <person name="Kohler A."/>
            <person name="Barry K."/>
            <person name="Baskaran P."/>
            <person name="Daum C."/>
            <person name="Fauchery L."/>
            <person name="Ihrmark K."/>
            <person name="Kuo A."/>
            <person name="LaButti K."/>
            <person name="Lipzen A."/>
            <person name="Morin E."/>
            <person name="Grigoriev I.V."/>
            <person name="Henrissat B."/>
            <person name="Lindahl B."/>
            <person name="Martin F."/>
        </authorList>
    </citation>
    <scope>NUCLEOTIDE SEQUENCE</scope>
    <source>
        <strain evidence="2">JB14</strain>
    </source>
</reference>
<sequence length="162" mass="17700">MQDKLLNLMSDDSTEVKCAALYALGTFMGASGSKLETEGTKGVAVVTGAILASPMCRKELVVLVSCLVKEWQGYFVESKPAAKKAKKSKRKSEAGTSKSSTEKSDRVARIEHLNYKRMSIGMKIFSQIVSIQPLALVVSLPNQLFGHVPITNISSQSLYWRV</sequence>
<evidence type="ECO:0000313" key="3">
    <source>
        <dbReference type="Proteomes" id="UP000799118"/>
    </source>
</evidence>
<dbReference type="PANTHER" id="PTHR23270">
    <property type="entry name" value="PROGRAMMED CELL DEATH PROTEIN 11 PRE-RRNA PROCESSING PROTEIN RRP5"/>
    <property type="match status" value="1"/>
</dbReference>